<name>A0A2H0YSS5_9BACT</name>
<gene>
    <name evidence="2" type="ORF">COT25_02510</name>
</gene>
<comment type="caution">
    <text evidence="2">The sequence shown here is derived from an EMBL/GenBank/DDBJ whole genome shotgun (WGS) entry which is preliminary data.</text>
</comment>
<keyword evidence="1" id="KW-1133">Transmembrane helix</keyword>
<dbReference type="Proteomes" id="UP000228711">
    <property type="component" value="Unassembled WGS sequence"/>
</dbReference>
<sequence>MIIIRWLIIALTVFLIGWYMPGFVVESLYTALIVAAIFGILNAIIRPILMLFTLPVTILTLGLSTFIFSGLILWFVASFVKGFSIDSFTTALIAAVIIWLVSFVSNGFLKATK</sequence>
<evidence type="ECO:0008006" key="4">
    <source>
        <dbReference type="Google" id="ProtNLM"/>
    </source>
</evidence>
<dbReference type="Pfam" id="PF04020">
    <property type="entry name" value="Phage_holin_4_2"/>
    <property type="match status" value="1"/>
</dbReference>
<proteinExistence type="predicted"/>
<feature type="transmembrane region" description="Helical" evidence="1">
    <location>
        <begin position="5"/>
        <end position="21"/>
    </location>
</feature>
<evidence type="ECO:0000313" key="2">
    <source>
        <dbReference type="EMBL" id="PIS41548.1"/>
    </source>
</evidence>
<feature type="transmembrane region" description="Helical" evidence="1">
    <location>
        <begin position="52"/>
        <end position="76"/>
    </location>
</feature>
<keyword evidence="1" id="KW-0812">Transmembrane</keyword>
<dbReference type="InterPro" id="IPR007165">
    <property type="entry name" value="Phage_holin_4_2"/>
</dbReference>
<feature type="transmembrane region" description="Helical" evidence="1">
    <location>
        <begin position="88"/>
        <end position="109"/>
    </location>
</feature>
<dbReference type="EMBL" id="PEXV01000085">
    <property type="protein sequence ID" value="PIS41548.1"/>
    <property type="molecule type" value="Genomic_DNA"/>
</dbReference>
<dbReference type="PANTHER" id="PTHR37309:SF1">
    <property type="entry name" value="SLR0284 PROTEIN"/>
    <property type="match status" value="1"/>
</dbReference>
<reference evidence="3" key="1">
    <citation type="submission" date="2017-09" db="EMBL/GenBank/DDBJ databases">
        <title>Depth-based differentiation of microbial function through sediment-hosted aquifers and enrichment of novel symbionts in the deep terrestrial subsurface.</title>
        <authorList>
            <person name="Probst A.J."/>
            <person name="Ladd B."/>
            <person name="Jarett J.K."/>
            <person name="Geller-Mcgrath D.E."/>
            <person name="Sieber C.M.K."/>
            <person name="Emerson J.B."/>
            <person name="Anantharaman K."/>
            <person name="Thomas B.C."/>
            <person name="Malmstrom R."/>
            <person name="Stieglmeier M."/>
            <person name="Klingl A."/>
            <person name="Woyke T."/>
            <person name="Ryan C.M."/>
            <person name="Banfield J.F."/>
        </authorList>
    </citation>
    <scope>NUCLEOTIDE SEQUENCE [LARGE SCALE GENOMIC DNA]</scope>
</reference>
<evidence type="ECO:0000256" key="1">
    <source>
        <dbReference type="SAM" id="Phobius"/>
    </source>
</evidence>
<organism evidence="2 3">
    <name type="scientific">Candidatus Kerfeldbacteria bacterium CG08_land_8_20_14_0_20_42_7</name>
    <dbReference type="NCBI Taxonomy" id="2014245"/>
    <lineage>
        <taxon>Bacteria</taxon>
        <taxon>Candidatus Kerfeldiibacteriota</taxon>
    </lineage>
</organism>
<keyword evidence="1" id="KW-0472">Membrane</keyword>
<dbReference type="PANTHER" id="PTHR37309">
    <property type="entry name" value="SLR0284 PROTEIN"/>
    <property type="match status" value="1"/>
</dbReference>
<dbReference type="AlphaFoldDB" id="A0A2H0YSS5"/>
<protein>
    <recommendedName>
        <fullName evidence="4">Phage holin family protein</fullName>
    </recommendedName>
</protein>
<accession>A0A2H0YSS5</accession>
<feature type="transmembrane region" description="Helical" evidence="1">
    <location>
        <begin position="27"/>
        <end position="45"/>
    </location>
</feature>
<evidence type="ECO:0000313" key="3">
    <source>
        <dbReference type="Proteomes" id="UP000228711"/>
    </source>
</evidence>